<dbReference type="Pfam" id="PF11563">
    <property type="entry name" value="Protoglobin"/>
    <property type="match status" value="1"/>
</dbReference>
<evidence type="ECO:0000259" key="5">
    <source>
        <dbReference type="PROSITE" id="PS50883"/>
    </source>
</evidence>
<dbReference type="InterPro" id="IPR052155">
    <property type="entry name" value="Biofilm_reg_signaling"/>
</dbReference>
<feature type="domain" description="GGDEF" evidence="6">
    <location>
        <begin position="461"/>
        <end position="593"/>
    </location>
</feature>
<dbReference type="GO" id="GO:0019825">
    <property type="term" value="F:oxygen binding"/>
    <property type="evidence" value="ECO:0007669"/>
    <property type="project" value="InterPro"/>
</dbReference>
<evidence type="ECO:0000313" key="8">
    <source>
        <dbReference type="Proteomes" id="UP000009374"/>
    </source>
</evidence>
<dbReference type="InterPro" id="IPR044398">
    <property type="entry name" value="Globin-sensor_dom"/>
</dbReference>
<evidence type="ECO:0000256" key="2">
    <source>
        <dbReference type="ARBA" id="ARBA00029839"/>
    </source>
</evidence>
<dbReference type="SUPFAM" id="SSF141868">
    <property type="entry name" value="EAL domain-like"/>
    <property type="match status" value="1"/>
</dbReference>
<evidence type="ECO:0000256" key="1">
    <source>
        <dbReference type="ARBA" id="ARBA00015125"/>
    </source>
</evidence>
<dbReference type="Gene3D" id="1.10.490.10">
    <property type="entry name" value="Globins"/>
    <property type="match status" value="1"/>
</dbReference>
<organism evidence="7 8">
    <name type="scientific">Leptospirillum ferrodiazotrophum</name>
    <dbReference type="NCBI Taxonomy" id="412449"/>
    <lineage>
        <taxon>Bacteria</taxon>
        <taxon>Pseudomonadati</taxon>
        <taxon>Nitrospirota</taxon>
        <taxon>Nitrospiria</taxon>
        <taxon>Nitrospirales</taxon>
        <taxon>Nitrospiraceae</taxon>
        <taxon>Leptospirillum</taxon>
    </lineage>
</organism>
<reference evidence="7 8" key="1">
    <citation type="journal article" date="2009" name="Appl. Environ. Microbiol.">
        <title>Community genomic and proteomic analyses of chemoautotrophic iron-oxidizing "Leptospirillum rubarum" (Group II) and "Leptospirillum ferrodiazotrophum" (Group III) bacteria in acid mine drainage biofilms.</title>
        <authorList>
            <person name="Goltsman D.S."/>
            <person name="Denef V.J."/>
            <person name="Singer S.W."/>
            <person name="VerBerkmoes N.C."/>
            <person name="Lefsrud M."/>
            <person name="Mueller R.S."/>
            <person name="Dick G.J."/>
            <person name="Sun C.L."/>
            <person name="Wheeler K.E."/>
            <person name="Zemla A."/>
            <person name="Baker B.J."/>
            <person name="Hauser L."/>
            <person name="Land M."/>
            <person name="Shah M.B."/>
            <person name="Thelen M.P."/>
            <person name="Hettich R.L."/>
            <person name="Banfield J.F."/>
        </authorList>
    </citation>
    <scope>NUCLEOTIDE SEQUENCE [LARGE SCALE GENOMIC DNA]</scope>
</reference>
<dbReference type="PROSITE" id="PS50887">
    <property type="entry name" value="GGDEF"/>
    <property type="match status" value="1"/>
</dbReference>
<dbReference type="SMART" id="SM00267">
    <property type="entry name" value="GGDEF"/>
    <property type="match status" value="1"/>
</dbReference>
<sequence>MKPPEETVREIVRALKIDEESLRTRRAFLEFTADDAARLSAIHPWLSSLRSRFIDDFYRHLASFEETRRFLPDEAAVERLKKTQSDYFDSLTAGVYDTRYVHDRLKIGAVHQAIGLSPQWYLGAYVKYLSGLLPEIRNFLADRPDEFLAAWQSLVKVAMFDMSLALDAYIYADIKDIRILKEYAEKVFSSIPDGILVLSRSLTVLSANRAFLKQFGLSVDAIFGRPLEQVLQASGLKEQILEVIGTGDMRHDLLLSVGIAGEETQRPMRITLAGMRLAEEEEEEEEEEAMVLVIVEDLTEEERLRALAEASDRRFRELAETAYSGIVLVDSAMRIVYFNSAAEKMFGCNRTHVLERPLDILLPEAGTLFPDPLKDGESRIWDSVGQRFDHTQFPMEISSSVFSEPSGSFVTLVLRDLTERKTFENQLLYLANYDALTGLPNRIHLIERLKQAIPLAERNGQHLALLFLDLDRFKGVNDSLGHASGDLLLVEVSKRLSNCVRKGDTVARFGGDEFVFLLEGLEEREDAKPIAEKILGALNAPFEIDNVQVFMNGSIGISTWPHDGESSDLLLRRADAAMYRAKELGNSYAFYNPEIGALPERRFSMERELRRALERNEFELFFQPQIDLATGNCVGAEALIRWRHPEKGLILPDQFIPVAESTGLIVPMGAWVIRSACPHLKSWREAGMAPLRLTVNVSVKQFERGGLIQTLESSMRESGVDSRLLEIEVTESVLMQHPMASDTLRELSRMGILISIDDFGTGYSSLSYLKKLPVYKLKIDRSFVTTLPVDPDMLAITTAIVTMGSALRLKTIAEGVESREQLDILRRLGCDEIQGYYYSRPLPNDTFMTWVREKSTPPRT</sequence>
<dbReference type="NCBIfam" id="TIGR00229">
    <property type="entry name" value="sensory_box"/>
    <property type="match status" value="1"/>
</dbReference>
<dbReference type="PROSITE" id="PS50112">
    <property type="entry name" value="PAS"/>
    <property type="match status" value="1"/>
</dbReference>
<dbReference type="CDD" id="cd01949">
    <property type="entry name" value="GGDEF"/>
    <property type="match status" value="1"/>
</dbReference>
<dbReference type="Pfam" id="PF00990">
    <property type="entry name" value="GGDEF"/>
    <property type="match status" value="1"/>
</dbReference>
<dbReference type="GO" id="GO:0071111">
    <property type="term" value="F:cyclic-guanylate-specific phosphodiesterase activity"/>
    <property type="evidence" value="ECO:0007669"/>
    <property type="project" value="UniProtKB-EC"/>
</dbReference>
<dbReference type="CDD" id="cd01948">
    <property type="entry name" value="EAL"/>
    <property type="match status" value="1"/>
</dbReference>
<accession>C6HTT7</accession>
<dbReference type="InterPro" id="IPR000160">
    <property type="entry name" value="GGDEF_dom"/>
</dbReference>
<dbReference type="InterPro" id="IPR035965">
    <property type="entry name" value="PAS-like_dom_sf"/>
</dbReference>
<dbReference type="Pfam" id="PF00563">
    <property type="entry name" value="EAL"/>
    <property type="match status" value="1"/>
</dbReference>
<evidence type="ECO:0000259" key="6">
    <source>
        <dbReference type="PROSITE" id="PS50887"/>
    </source>
</evidence>
<evidence type="ECO:0000256" key="3">
    <source>
        <dbReference type="ARBA" id="ARBA00051114"/>
    </source>
</evidence>
<dbReference type="FunFam" id="3.20.20.450:FF:000001">
    <property type="entry name" value="Cyclic di-GMP phosphodiesterase yahA"/>
    <property type="match status" value="1"/>
</dbReference>
<comment type="catalytic activity">
    <reaction evidence="3">
        <text>3',3'-c-di-GMP + H2O = 5'-phosphoguanylyl(3'-&gt;5')guanosine + H(+)</text>
        <dbReference type="Rhea" id="RHEA:24902"/>
        <dbReference type="ChEBI" id="CHEBI:15377"/>
        <dbReference type="ChEBI" id="CHEBI:15378"/>
        <dbReference type="ChEBI" id="CHEBI:58754"/>
        <dbReference type="ChEBI" id="CHEBI:58805"/>
        <dbReference type="EC" id="3.1.4.52"/>
    </reaction>
    <physiologicalReaction direction="left-to-right" evidence="3">
        <dbReference type="Rhea" id="RHEA:24903"/>
    </physiologicalReaction>
</comment>
<dbReference type="NCBIfam" id="TIGR00254">
    <property type="entry name" value="GGDEF"/>
    <property type="match status" value="1"/>
</dbReference>
<keyword evidence="8" id="KW-1185">Reference proteome</keyword>
<dbReference type="PANTHER" id="PTHR44757:SF2">
    <property type="entry name" value="BIOFILM ARCHITECTURE MAINTENANCE PROTEIN MBAA"/>
    <property type="match status" value="1"/>
</dbReference>
<dbReference type="InterPro" id="IPR001633">
    <property type="entry name" value="EAL_dom"/>
</dbReference>
<dbReference type="AlphaFoldDB" id="C6HTT7"/>
<dbReference type="PROSITE" id="PS50883">
    <property type="entry name" value="EAL"/>
    <property type="match status" value="1"/>
</dbReference>
<evidence type="ECO:0000259" key="4">
    <source>
        <dbReference type="PROSITE" id="PS50112"/>
    </source>
</evidence>
<dbReference type="InterPro" id="IPR043128">
    <property type="entry name" value="Rev_trsase/Diguanyl_cyclase"/>
</dbReference>
<dbReference type="FunFam" id="3.30.70.270:FF:000001">
    <property type="entry name" value="Diguanylate cyclase domain protein"/>
    <property type="match status" value="1"/>
</dbReference>
<dbReference type="InterPro" id="IPR013656">
    <property type="entry name" value="PAS_4"/>
</dbReference>
<dbReference type="PANTHER" id="PTHR44757">
    <property type="entry name" value="DIGUANYLATE CYCLASE DGCP"/>
    <property type="match status" value="1"/>
</dbReference>
<dbReference type="SMART" id="SM00052">
    <property type="entry name" value="EAL"/>
    <property type="match status" value="1"/>
</dbReference>
<dbReference type="InterPro" id="IPR012292">
    <property type="entry name" value="Globin/Proto"/>
</dbReference>
<dbReference type="CDD" id="cd00130">
    <property type="entry name" value="PAS"/>
    <property type="match status" value="2"/>
</dbReference>
<dbReference type="SMART" id="SM00091">
    <property type="entry name" value="PAS"/>
    <property type="match status" value="2"/>
</dbReference>
<dbReference type="SUPFAM" id="SSF55073">
    <property type="entry name" value="Nucleotide cyclase"/>
    <property type="match status" value="1"/>
</dbReference>
<feature type="domain" description="PAS" evidence="4">
    <location>
        <begin position="311"/>
        <end position="364"/>
    </location>
</feature>
<dbReference type="CDD" id="cd14760">
    <property type="entry name" value="GS_PAS-GGDEF-EAL"/>
    <property type="match status" value="1"/>
</dbReference>
<dbReference type="EMBL" id="GG693852">
    <property type="protein sequence ID" value="EES53865.1"/>
    <property type="molecule type" value="Genomic_DNA"/>
</dbReference>
<dbReference type="Gene3D" id="3.30.70.270">
    <property type="match status" value="1"/>
</dbReference>
<dbReference type="GO" id="GO:0071732">
    <property type="term" value="P:cellular response to nitric oxide"/>
    <property type="evidence" value="ECO:0007669"/>
    <property type="project" value="UniProtKB-ARBA"/>
</dbReference>
<dbReference type="GO" id="GO:0020037">
    <property type="term" value="F:heme binding"/>
    <property type="evidence" value="ECO:0007669"/>
    <property type="project" value="InterPro"/>
</dbReference>
<feature type="domain" description="EAL" evidence="5">
    <location>
        <begin position="602"/>
        <end position="855"/>
    </location>
</feature>
<dbReference type="SUPFAM" id="SSF46458">
    <property type="entry name" value="Globin-like"/>
    <property type="match status" value="1"/>
</dbReference>
<dbReference type="Proteomes" id="UP000009374">
    <property type="component" value="Unassembled WGS sequence"/>
</dbReference>
<evidence type="ECO:0000313" key="7">
    <source>
        <dbReference type="EMBL" id="EES53865.1"/>
    </source>
</evidence>
<dbReference type="Pfam" id="PF13426">
    <property type="entry name" value="PAS_9"/>
    <property type="match status" value="1"/>
</dbReference>
<dbReference type="InterPro" id="IPR035919">
    <property type="entry name" value="EAL_sf"/>
</dbReference>
<dbReference type="SUPFAM" id="SSF55785">
    <property type="entry name" value="PYP-like sensor domain (PAS domain)"/>
    <property type="match status" value="2"/>
</dbReference>
<dbReference type="Gene3D" id="3.20.20.450">
    <property type="entry name" value="EAL domain"/>
    <property type="match status" value="1"/>
</dbReference>
<gene>
    <name evidence="7" type="ORF">UBAL3_44810003</name>
</gene>
<dbReference type="InterPro" id="IPR029787">
    <property type="entry name" value="Nucleotide_cyclase"/>
</dbReference>
<protein>
    <recommendedName>
        <fullName evidence="1">Diguanylate cyclase DosC</fullName>
    </recommendedName>
    <alternativeName>
        <fullName evidence="2">Direct oxygen-sensing cyclase</fullName>
    </alternativeName>
</protein>
<dbReference type="Gene3D" id="3.30.450.20">
    <property type="entry name" value="PAS domain"/>
    <property type="match status" value="2"/>
</dbReference>
<dbReference type="InterPro" id="IPR000014">
    <property type="entry name" value="PAS"/>
</dbReference>
<name>C6HTT7_9BACT</name>
<proteinExistence type="predicted"/>
<dbReference type="InterPro" id="IPR009050">
    <property type="entry name" value="Globin-like_sf"/>
</dbReference>
<dbReference type="Pfam" id="PF08448">
    <property type="entry name" value="PAS_4"/>
    <property type="match status" value="1"/>
</dbReference>